<dbReference type="GO" id="GO:0015293">
    <property type="term" value="F:symporter activity"/>
    <property type="evidence" value="ECO:0007669"/>
    <property type="project" value="TreeGrafter"/>
</dbReference>
<dbReference type="OrthoDB" id="6132759at2759"/>
<evidence type="ECO:0000256" key="1">
    <source>
        <dbReference type="ARBA" id="ARBA00004651"/>
    </source>
</evidence>
<sequence>MLCHQRCIVMKTAIVMIFVNQQFSHIPGYQGIFISCIFAGALSTVSSGINSMVAVTIEDIWKPLRKWLKDHHQIQLHDNDARDTKISKILSVLFGLLSIGLAFLASRLGTLVTIINSVLGIFGAPILGAFLVGMLWRRAVPRAVLCGTLLSISIGVWIIAGSYAQAGKPDAFYAYRISFFWYGTITVLTTMIVSVLLGEILKLFNMAGIEKPVDPSLLCWFL</sequence>
<keyword evidence="14" id="KW-1185">Reference proteome</keyword>
<dbReference type="PANTHER" id="PTHR42985">
    <property type="entry name" value="SODIUM-COUPLED MONOCARBOXYLATE TRANSPORTER"/>
    <property type="match status" value="1"/>
</dbReference>
<dbReference type="InterPro" id="IPR001734">
    <property type="entry name" value="Na/solute_symporter"/>
</dbReference>
<feature type="non-terminal residue" evidence="13">
    <location>
        <position position="222"/>
    </location>
</feature>
<evidence type="ECO:0000256" key="2">
    <source>
        <dbReference type="ARBA" id="ARBA00006434"/>
    </source>
</evidence>
<dbReference type="AlphaFoldDB" id="A0A2G8K844"/>
<keyword evidence="5 12" id="KW-0812">Transmembrane</keyword>
<evidence type="ECO:0000256" key="9">
    <source>
        <dbReference type="ARBA" id="ARBA00023136"/>
    </source>
</evidence>
<comment type="similarity">
    <text evidence="2 11">Belongs to the sodium:solute symporter (SSF) (TC 2.A.21) family.</text>
</comment>
<feature type="transmembrane region" description="Helical" evidence="12">
    <location>
        <begin position="89"/>
        <end position="108"/>
    </location>
</feature>
<keyword evidence="10" id="KW-0739">Sodium transport</keyword>
<comment type="subcellular location">
    <subcellularLocation>
        <location evidence="1">Cell membrane</location>
        <topology evidence="1">Multi-pass membrane protein</topology>
    </subcellularLocation>
</comment>
<keyword evidence="3" id="KW-0813">Transport</keyword>
<comment type="caution">
    <text evidence="13">The sequence shown here is derived from an EMBL/GenBank/DDBJ whole genome shotgun (WGS) entry which is preliminary data.</text>
</comment>
<evidence type="ECO:0000256" key="3">
    <source>
        <dbReference type="ARBA" id="ARBA00022448"/>
    </source>
</evidence>
<evidence type="ECO:0000256" key="4">
    <source>
        <dbReference type="ARBA" id="ARBA00022475"/>
    </source>
</evidence>
<keyword evidence="6 12" id="KW-1133">Transmembrane helix</keyword>
<feature type="transmembrane region" description="Helical" evidence="12">
    <location>
        <begin position="179"/>
        <end position="201"/>
    </location>
</feature>
<dbReference type="STRING" id="307972.A0A2G8K844"/>
<dbReference type="EMBL" id="MRZV01000800">
    <property type="protein sequence ID" value="PIK44119.1"/>
    <property type="molecule type" value="Genomic_DNA"/>
</dbReference>
<dbReference type="InterPro" id="IPR038377">
    <property type="entry name" value="Na/Glc_symporter_sf"/>
</dbReference>
<evidence type="ECO:0000256" key="8">
    <source>
        <dbReference type="ARBA" id="ARBA00023065"/>
    </source>
</evidence>
<evidence type="ECO:0000313" key="14">
    <source>
        <dbReference type="Proteomes" id="UP000230750"/>
    </source>
</evidence>
<dbReference type="GO" id="GO:0005886">
    <property type="term" value="C:plasma membrane"/>
    <property type="evidence" value="ECO:0007669"/>
    <property type="project" value="UniProtKB-SubCell"/>
</dbReference>
<keyword evidence="9 12" id="KW-0472">Membrane</keyword>
<keyword evidence="8" id="KW-0406">Ion transport</keyword>
<protein>
    <submittedName>
        <fullName evidence="13">Putative sodium-dependent multivitamin transporter-like</fullName>
    </submittedName>
</protein>
<dbReference type="PANTHER" id="PTHR42985:SF28">
    <property type="entry name" value="SODIUM-DEPENDENT MULTIVITAMIN TRANSPORTER"/>
    <property type="match status" value="1"/>
</dbReference>
<dbReference type="Gene3D" id="1.20.1730.10">
    <property type="entry name" value="Sodium/glucose cotransporter"/>
    <property type="match status" value="1"/>
</dbReference>
<accession>A0A2G8K844</accession>
<keyword evidence="4" id="KW-1003">Cell membrane</keyword>
<evidence type="ECO:0000256" key="12">
    <source>
        <dbReference type="SAM" id="Phobius"/>
    </source>
</evidence>
<evidence type="ECO:0000256" key="7">
    <source>
        <dbReference type="ARBA" id="ARBA00023053"/>
    </source>
</evidence>
<feature type="transmembrane region" description="Helical" evidence="12">
    <location>
        <begin position="143"/>
        <end position="164"/>
    </location>
</feature>
<gene>
    <name evidence="13" type="ORF">BSL78_19045</name>
</gene>
<dbReference type="GO" id="GO:0006814">
    <property type="term" value="P:sodium ion transport"/>
    <property type="evidence" value="ECO:0007669"/>
    <property type="project" value="UniProtKB-KW"/>
</dbReference>
<dbReference type="Pfam" id="PF00474">
    <property type="entry name" value="SSF"/>
    <property type="match status" value="1"/>
</dbReference>
<dbReference type="InterPro" id="IPR051163">
    <property type="entry name" value="Sodium:Solute_Symporter_SSF"/>
</dbReference>
<evidence type="ECO:0000256" key="10">
    <source>
        <dbReference type="ARBA" id="ARBA00023201"/>
    </source>
</evidence>
<dbReference type="Proteomes" id="UP000230750">
    <property type="component" value="Unassembled WGS sequence"/>
</dbReference>
<keyword evidence="7" id="KW-0915">Sodium</keyword>
<reference evidence="13 14" key="1">
    <citation type="journal article" date="2017" name="PLoS Biol.">
        <title>The sea cucumber genome provides insights into morphological evolution and visceral regeneration.</title>
        <authorList>
            <person name="Zhang X."/>
            <person name="Sun L."/>
            <person name="Yuan J."/>
            <person name="Sun Y."/>
            <person name="Gao Y."/>
            <person name="Zhang L."/>
            <person name="Li S."/>
            <person name="Dai H."/>
            <person name="Hamel J.F."/>
            <person name="Liu C."/>
            <person name="Yu Y."/>
            <person name="Liu S."/>
            <person name="Lin W."/>
            <person name="Guo K."/>
            <person name="Jin S."/>
            <person name="Xu P."/>
            <person name="Storey K.B."/>
            <person name="Huan P."/>
            <person name="Zhang T."/>
            <person name="Zhou Y."/>
            <person name="Zhang J."/>
            <person name="Lin C."/>
            <person name="Li X."/>
            <person name="Xing L."/>
            <person name="Huo D."/>
            <person name="Sun M."/>
            <person name="Wang L."/>
            <person name="Mercier A."/>
            <person name="Li F."/>
            <person name="Yang H."/>
            <person name="Xiang J."/>
        </authorList>
    </citation>
    <scope>NUCLEOTIDE SEQUENCE [LARGE SCALE GENOMIC DNA]</scope>
    <source>
        <strain evidence="13">Shaxun</strain>
        <tissue evidence="13">Muscle</tissue>
    </source>
</reference>
<evidence type="ECO:0000256" key="5">
    <source>
        <dbReference type="ARBA" id="ARBA00022692"/>
    </source>
</evidence>
<evidence type="ECO:0000256" key="11">
    <source>
        <dbReference type="RuleBase" id="RU362091"/>
    </source>
</evidence>
<name>A0A2G8K844_STIJA</name>
<evidence type="ECO:0000256" key="6">
    <source>
        <dbReference type="ARBA" id="ARBA00022989"/>
    </source>
</evidence>
<evidence type="ECO:0000313" key="13">
    <source>
        <dbReference type="EMBL" id="PIK44119.1"/>
    </source>
</evidence>
<organism evidence="13 14">
    <name type="scientific">Stichopus japonicus</name>
    <name type="common">Sea cucumber</name>
    <dbReference type="NCBI Taxonomy" id="307972"/>
    <lineage>
        <taxon>Eukaryota</taxon>
        <taxon>Metazoa</taxon>
        <taxon>Echinodermata</taxon>
        <taxon>Eleutherozoa</taxon>
        <taxon>Echinozoa</taxon>
        <taxon>Holothuroidea</taxon>
        <taxon>Aspidochirotacea</taxon>
        <taxon>Aspidochirotida</taxon>
        <taxon>Stichopodidae</taxon>
        <taxon>Apostichopus</taxon>
    </lineage>
</organism>
<proteinExistence type="inferred from homology"/>
<feature type="transmembrane region" description="Helical" evidence="12">
    <location>
        <begin position="114"/>
        <end position="136"/>
    </location>
</feature>
<dbReference type="PROSITE" id="PS50283">
    <property type="entry name" value="NA_SOLUT_SYMP_3"/>
    <property type="match status" value="1"/>
</dbReference>